<sequence length="253" mass="27353">MRKIAITLLVALSLVGCSSESTNSDGEPEAKVTEEAAASPLEETAEPYVPQAPAPVTVEITCLDESYTSHSYYSPKEAWPTKYDSCEGNATDGELTKLETRAVKAAYADAGDTRNLGTLYGLCAQNGPESWNYLDTAGSPEQIAEVKGALVLCPDHPQRKKIGKALGGADRRNELESEGRAFGGGVFQVGKEIKPGTYYTSDVENCYWERTDANGEAIDNYFTNAAKRVQVTIRPSDYTFNSESCGQWQPVGP</sequence>
<comment type="caution">
    <text evidence="3">The sequence shown here is derived from an EMBL/GenBank/DDBJ whole genome shotgun (WGS) entry which is preliminary data.</text>
</comment>
<reference evidence="3" key="1">
    <citation type="submission" date="2022-06" db="EMBL/GenBank/DDBJ databases">
        <title>Genome public.</title>
        <authorList>
            <person name="Sun Q."/>
        </authorList>
    </citation>
    <scope>NUCLEOTIDE SEQUENCE</scope>
    <source>
        <strain evidence="3">CWNU-1</strain>
    </source>
</reference>
<gene>
    <name evidence="3" type="ORF">NBG84_37575</name>
</gene>
<feature type="chain" id="PRO_5045523771" description="Lipoprotein" evidence="2">
    <location>
        <begin position="24"/>
        <end position="253"/>
    </location>
</feature>
<dbReference type="PROSITE" id="PS51257">
    <property type="entry name" value="PROKAR_LIPOPROTEIN"/>
    <property type="match status" value="1"/>
</dbReference>
<organism evidence="3 4">
    <name type="scientific">Streptomyces albipurpureus</name>
    <dbReference type="NCBI Taxonomy" id="2897419"/>
    <lineage>
        <taxon>Bacteria</taxon>
        <taxon>Bacillati</taxon>
        <taxon>Actinomycetota</taxon>
        <taxon>Actinomycetes</taxon>
        <taxon>Kitasatosporales</taxon>
        <taxon>Streptomycetaceae</taxon>
        <taxon>Streptomyces</taxon>
    </lineage>
</organism>
<protein>
    <recommendedName>
        <fullName evidence="5">Lipoprotein</fullName>
    </recommendedName>
</protein>
<keyword evidence="4" id="KW-1185">Reference proteome</keyword>
<keyword evidence="2" id="KW-0732">Signal</keyword>
<dbReference type="EMBL" id="JAMQAW010000095">
    <property type="protein sequence ID" value="MCM2393918.1"/>
    <property type="molecule type" value="Genomic_DNA"/>
</dbReference>
<evidence type="ECO:0008006" key="5">
    <source>
        <dbReference type="Google" id="ProtNLM"/>
    </source>
</evidence>
<dbReference type="RefSeq" id="WP_250924209.1">
    <property type="nucleotide sequence ID" value="NZ_JAMQAW010000095.1"/>
</dbReference>
<accession>A0ABT0UZB4</accession>
<dbReference type="Proteomes" id="UP001431429">
    <property type="component" value="Unassembled WGS sequence"/>
</dbReference>
<evidence type="ECO:0000256" key="2">
    <source>
        <dbReference type="SAM" id="SignalP"/>
    </source>
</evidence>
<feature type="region of interest" description="Disordered" evidence="1">
    <location>
        <begin position="18"/>
        <end position="50"/>
    </location>
</feature>
<evidence type="ECO:0000313" key="4">
    <source>
        <dbReference type="Proteomes" id="UP001431429"/>
    </source>
</evidence>
<proteinExistence type="predicted"/>
<name>A0ABT0UZB4_9ACTN</name>
<feature type="signal peptide" evidence="2">
    <location>
        <begin position="1"/>
        <end position="23"/>
    </location>
</feature>
<evidence type="ECO:0000256" key="1">
    <source>
        <dbReference type="SAM" id="MobiDB-lite"/>
    </source>
</evidence>
<evidence type="ECO:0000313" key="3">
    <source>
        <dbReference type="EMBL" id="MCM2393918.1"/>
    </source>
</evidence>